<evidence type="ECO:0000256" key="2">
    <source>
        <dbReference type="ARBA" id="ARBA00023054"/>
    </source>
</evidence>
<gene>
    <name evidence="6" type="ORF">OCV47_07610</name>
</gene>
<feature type="region of interest" description="Disordered" evidence="4">
    <location>
        <begin position="413"/>
        <end position="471"/>
    </location>
</feature>
<dbReference type="PANTHER" id="PTHR32347:SF14">
    <property type="entry name" value="EFFLUX SYSTEM COMPONENT YKNX-RELATED"/>
    <property type="match status" value="1"/>
</dbReference>
<accession>A0ABT2SL41</accession>
<feature type="compositionally biased region" description="Acidic residues" evidence="4">
    <location>
        <begin position="413"/>
        <end position="449"/>
    </location>
</feature>
<comment type="subcellular location">
    <subcellularLocation>
        <location evidence="1">Cell envelope</location>
    </subcellularLocation>
</comment>
<evidence type="ECO:0000256" key="1">
    <source>
        <dbReference type="ARBA" id="ARBA00004196"/>
    </source>
</evidence>
<keyword evidence="7" id="KW-1185">Reference proteome</keyword>
<keyword evidence="2 3" id="KW-0175">Coiled coil</keyword>
<dbReference type="Gene3D" id="2.40.30.170">
    <property type="match status" value="1"/>
</dbReference>
<evidence type="ECO:0000259" key="5">
    <source>
        <dbReference type="Pfam" id="PF25990"/>
    </source>
</evidence>
<feature type="domain" description="YknX-like beta-barrel" evidence="5">
    <location>
        <begin position="232"/>
        <end position="318"/>
    </location>
</feature>
<protein>
    <submittedName>
        <fullName evidence="6">Efflux RND transporter periplasmic adaptor subunit</fullName>
    </submittedName>
</protein>
<dbReference type="RefSeq" id="WP_262654563.1">
    <property type="nucleotide sequence ID" value="NZ_JAOQKE010000006.1"/>
</dbReference>
<feature type="compositionally biased region" description="Acidic residues" evidence="4">
    <location>
        <begin position="458"/>
        <end position="471"/>
    </location>
</feature>
<feature type="compositionally biased region" description="Low complexity" evidence="4">
    <location>
        <begin position="275"/>
        <end position="292"/>
    </location>
</feature>
<comment type="caution">
    <text evidence="6">The sequence shown here is derived from an EMBL/GenBank/DDBJ whole genome shotgun (WGS) entry which is preliminary data.</text>
</comment>
<dbReference type="Gene3D" id="2.40.50.100">
    <property type="match status" value="1"/>
</dbReference>
<feature type="region of interest" description="Disordered" evidence="4">
    <location>
        <begin position="268"/>
        <end position="292"/>
    </location>
</feature>
<dbReference type="InterPro" id="IPR050465">
    <property type="entry name" value="UPF0194_transport"/>
</dbReference>
<dbReference type="SUPFAM" id="SSF111369">
    <property type="entry name" value="HlyD-like secretion proteins"/>
    <property type="match status" value="1"/>
</dbReference>
<dbReference type="Proteomes" id="UP001652338">
    <property type="component" value="Unassembled WGS sequence"/>
</dbReference>
<feature type="coiled-coil region" evidence="3">
    <location>
        <begin position="102"/>
        <end position="186"/>
    </location>
</feature>
<evidence type="ECO:0000256" key="4">
    <source>
        <dbReference type="SAM" id="MobiDB-lite"/>
    </source>
</evidence>
<evidence type="ECO:0000313" key="7">
    <source>
        <dbReference type="Proteomes" id="UP001652338"/>
    </source>
</evidence>
<organism evidence="6 7">
    <name type="scientific">Muricoprocola aceti</name>
    <dbReference type="NCBI Taxonomy" id="2981772"/>
    <lineage>
        <taxon>Bacteria</taxon>
        <taxon>Bacillati</taxon>
        <taxon>Bacillota</taxon>
        <taxon>Clostridia</taxon>
        <taxon>Lachnospirales</taxon>
        <taxon>Lachnospiraceae</taxon>
        <taxon>Muricoprocola</taxon>
    </lineage>
</organism>
<reference evidence="6 7" key="1">
    <citation type="journal article" date="2021" name="ISME Commun">
        <title>Automated analysis of genomic sequences facilitates high-throughput and comprehensive description of bacteria.</title>
        <authorList>
            <person name="Hitch T.C.A."/>
        </authorList>
    </citation>
    <scope>NUCLEOTIDE SEQUENCE [LARGE SCALE GENOMIC DNA]</scope>
    <source>
        <strain evidence="6 7">Sanger_29</strain>
    </source>
</reference>
<dbReference type="PANTHER" id="PTHR32347">
    <property type="entry name" value="EFFLUX SYSTEM COMPONENT YKNX-RELATED"/>
    <property type="match status" value="1"/>
</dbReference>
<sequence length="471" mass="51370">MKKKAGIAVAVVVVAAGAGVGIWHYCGAEKGSGSTSNAVFVDSVGTITGLTGSGGLFSKYSGVVEPQKTEKIQLTSGLTVKKNYVSVGDEVQVGTKLFSYDTDDAQDKITQLEIDIENYEISIKSSESQVAQLEKERNKVSDDEKLSYTTQIMTTQNNIKRYQYEMKSKQAEMENLKKQIANADVTSPIQGIIKSISSNTGEDDSSDTSSSMNSDNEDSSAYMTIMATGEYRIKGKINEQNMSEISEGMDMIVYSRVDESQTWKGTLTTIDKESNSSNSNSSYSFGDSGDSSMTSSSTYPFYVELDSSDGLMLGQHVYLMADNGQADGEEEDGLWLEDYYFITDEDGAVTNYVWAADANDKLEKREVSLGDFNDETFKYQILDGLTVDDYIAFPSDECVEGAAVTRNAEDLYDDTDVMDDGDDGFTDLEDYEDGEDAGLTDLGDYEDGNDAGLTDMGDAYEDAGSGEEVYE</sequence>
<dbReference type="EMBL" id="JAOQKE010000006">
    <property type="protein sequence ID" value="MCU6725214.1"/>
    <property type="molecule type" value="Genomic_DNA"/>
</dbReference>
<dbReference type="Pfam" id="PF25990">
    <property type="entry name" value="Beta-barrel_YknX"/>
    <property type="match status" value="1"/>
</dbReference>
<proteinExistence type="predicted"/>
<dbReference type="Gene3D" id="1.10.287.470">
    <property type="entry name" value="Helix hairpin bin"/>
    <property type="match status" value="1"/>
</dbReference>
<evidence type="ECO:0000256" key="3">
    <source>
        <dbReference type="SAM" id="Coils"/>
    </source>
</evidence>
<evidence type="ECO:0000313" key="6">
    <source>
        <dbReference type="EMBL" id="MCU6725214.1"/>
    </source>
</evidence>
<dbReference type="InterPro" id="IPR058636">
    <property type="entry name" value="Beta-barrel_YknX"/>
</dbReference>
<name>A0ABT2SL41_9FIRM</name>
<feature type="region of interest" description="Disordered" evidence="4">
    <location>
        <begin position="195"/>
        <end position="220"/>
    </location>
</feature>